<comment type="subcellular location">
    <subcellularLocation>
        <location evidence="1">Cytoplasm</location>
    </subcellularLocation>
</comment>
<evidence type="ECO:0000256" key="1">
    <source>
        <dbReference type="ARBA" id="ARBA00004496"/>
    </source>
</evidence>
<dbReference type="GO" id="GO:0005737">
    <property type="term" value="C:cytoplasm"/>
    <property type="evidence" value="ECO:0007669"/>
    <property type="project" value="UniProtKB-SubCell"/>
</dbReference>
<evidence type="ECO:0000313" key="5">
    <source>
        <dbReference type="Proteomes" id="UP000183995"/>
    </source>
</evidence>
<dbReference type="Proteomes" id="UP000183995">
    <property type="component" value="Unassembled WGS sequence"/>
</dbReference>
<evidence type="ECO:0000256" key="2">
    <source>
        <dbReference type="ARBA" id="ARBA00011738"/>
    </source>
</evidence>
<comment type="subunit">
    <text evidence="2">Homodimer.</text>
</comment>
<accession>A0A1M5XHD5</accession>
<name>A0A1M5XHD5_9FIRM</name>
<dbReference type="AlphaFoldDB" id="A0A1M5XHD5"/>
<dbReference type="RefSeq" id="WP_073077951.1">
    <property type="nucleotide sequence ID" value="NZ_FQXV01000005.1"/>
</dbReference>
<keyword evidence="5" id="KW-1185">Reference proteome</keyword>
<dbReference type="InterPro" id="IPR050536">
    <property type="entry name" value="DtxR_MntR_Metal-Reg"/>
</dbReference>
<protein>
    <submittedName>
        <fullName evidence="4">Iron (Metal) dependent repressor, DtxR family</fullName>
    </submittedName>
</protein>
<gene>
    <name evidence="4" type="ORF">SAMN02745823_01821</name>
</gene>
<dbReference type="InterPro" id="IPR036388">
    <property type="entry name" value="WH-like_DNA-bd_sf"/>
</dbReference>
<feature type="domain" description="HTH dtxR-type" evidence="3">
    <location>
        <begin position="19"/>
        <end position="59"/>
    </location>
</feature>
<dbReference type="SUPFAM" id="SSF46785">
    <property type="entry name" value="Winged helix' DNA-binding domain"/>
    <property type="match status" value="1"/>
</dbReference>
<dbReference type="GO" id="GO:0046914">
    <property type="term" value="F:transition metal ion binding"/>
    <property type="evidence" value="ECO:0007669"/>
    <property type="project" value="InterPro"/>
</dbReference>
<evidence type="ECO:0000313" key="4">
    <source>
        <dbReference type="EMBL" id="SHH99230.1"/>
    </source>
</evidence>
<dbReference type="Pfam" id="PF01325">
    <property type="entry name" value="Fe_dep_repress"/>
    <property type="match status" value="1"/>
</dbReference>
<dbReference type="OrthoDB" id="9794394at2"/>
<sequence>MNLSVSQLRYLFVIKELARDDTVRSLDIAGRIGVSKPSVHGMLGQLERMKLITKEKYSSVLLTRTGLETAQRYYDDFCLIRDYFERTTDMSREAAGEGALAMLGGLDEEKISEICRSISKVADIPLP</sequence>
<reference evidence="4 5" key="1">
    <citation type="submission" date="2016-11" db="EMBL/GenBank/DDBJ databases">
        <authorList>
            <person name="Jaros S."/>
            <person name="Januszkiewicz K."/>
            <person name="Wedrychowicz H."/>
        </authorList>
    </citation>
    <scope>NUCLEOTIDE SEQUENCE [LARGE SCALE GENOMIC DNA]</scope>
    <source>
        <strain evidence="4 5">DSM 10068</strain>
    </source>
</reference>
<dbReference type="PANTHER" id="PTHR33238:SF11">
    <property type="entry name" value="TRANSCRIPTIONAL REGULATOR MNTR"/>
    <property type="match status" value="1"/>
</dbReference>
<dbReference type="InterPro" id="IPR022687">
    <property type="entry name" value="HTH_DTXR"/>
</dbReference>
<evidence type="ECO:0000259" key="3">
    <source>
        <dbReference type="Pfam" id="PF01325"/>
    </source>
</evidence>
<dbReference type="InterPro" id="IPR036390">
    <property type="entry name" value="WH_DNA-bd_sf"/>
</dbReference>
<dbReference type="SMART" id="SM00529">
    <property type="entry name" value="HTH_DTXR"/>
    <property type="match status" value="1"/>
</dbReference>
<dbReference type="Gene3D" id="1.10.10.10">
    <property type="entry name" value="Winged helix-like DNA-binding domain superfamily/Winged helix DNA-binding domain"/>
    <property type="match status" value="1"/>
</dbReference>
<dbReference type="GO" id="GO:0003677">
    <property type="term" value="F:DNA binding"/>
    <property type="evidence" value="ECO:0007669"/>
    <property type="project" value="InterPro"/>
</dbReference>
<organism evidence="4 5">
    <name type="scientific">Sporobacter termitidis DSM 10068</name>
    <dbReference type="NCBI Taxonomy" id="1123282"/>
    <lineage>
        <taxon>Bacteria</taxon>
        <taxon>Bacillati</taxon>
        <taxon>Bacillota</taxon>
        <taxon>Clostridia</taxon>
        <taxon>Eubacteriales</taxon>
        <taxon>Oscillospiraceae</taxon>
        <taxon>Sporobacter</taxon>
    </lineage>
</organism>
<dbReference type="InterPro" id="IPR022689">
    <property type="entry name" value="Iron_dep_repressor"/>
</dbReference>
<dbReference type="GO" id="GO:0003700">
    <property type="term" value="F:DNA-binding transcription factor activity"/>
    <property type="evidence" value="ECO:0007669"/>
    <property type="project" value="InterPro"/>
</dbReference>
<dbReference type="PANTHER" id="PTHR33238">
    <property type="entry name" value="IRON (METAL) DEPENDENT REPRESSOR, DTXR FAMILY"/>
    <property type="match status" value="1"/>
</dbReference>
<dbReference type="STRING" id="1123282.SAMN02745823_01821"/>
<dbReference type="EMBL" id="FQXV01000005">
    <property type="protein sequence ID" value="SHH99230.1"/>
    <property type="molecule type" value="Genomic_DNA"/>
</dbReference>
<proteinExistence type="predicted"/>